<dbReference type="InParanoid" id="A0A0C3PLF7"/>
<feature type="region of interest" description="Disordered" evidence="1">
    <location>
        <begin position="1"/>
        <end position="160"/>
    </location>
</feature>
<accession>A0A0C3PLF7</accession>
<dbReference type="OrthoDB" id="548295at2759"/>
<feature type="compositionally biased region" description="Low complexity" evidence="1">
    <location>
        <begin position="244"/>
        <end position="255"/>
    </location>
</feature>
<dbReference type="AlphaFoldDB" id="A0A0C3PLF7"/>
<sequence>MTGPQNVEQRRPPTAALQLAANEPSATSPIASTRPVKTRFGPPINRDASNGTRRDASPESPRSFDHPPDDASRATPPPTSRESSILRIERPDTQGGLSRHADTGAHVYVPDKVRSPTTFTRSPPPHMPEQLDEGGGRINQKRDVPAPTLAHRRRTMDTYVPERTKEFQDAQGDHYVVQPLPTMNTTRFGDRAERGPVMHPERALLLHHGLPPRPQVDVPRSHSGRPPRRDKADSQTESSRGGRRLQPPLQLPGRPSEVTNVSPGRGGSLLDRLAPGGGERSTIVPTKRDREMMSGGTLIDHDGDGSDNQKRARRRSMKSRKSKFSQ</sequence>
<feature type="compositionally biased region" description="Basic and acidic residues" evidence="1">
    <location>
        <begin position="52"/>
        <end position="72"/>
    </location>
</feature>
<gene>
    <name evidence="2" type="ORF">M404DRAFT_271978</name>
</gene>
<reference evidence="2 3" key="1">
    <citation type="submission" date="2014-04" db="EMBL/GenBank/DDBJ databases">
        <authorList>
            <consortium name="DOE Joint Genome Institute"/>
            <person name="Kuo A."/>
            <person name="Kohler A."/>
            <person name="Costa M.D."/>
            <person name="Nagy L.G."/>
            <person name="Floudas D."/>
            <person name="Copeland A."/>
            <person name="Barry K.W."/>
            <person name="Cichocki N."/>
            <person name="Veneault-Fourrey C."/>
            <person name="LaButti K."/>
            <person name="Lindquist E.A."/>
            <person name="Lipzen A."/>
            <person name="Lundell T."/>
            <person name="Morin E."/>
            <person name="Murat C."/>
            <person name="Sun H."/>
            <person name="Tunlid A."/>
            <person name="Henrissat B."/>
            <person name="Grigoriev I.V."/>
            <person name="Hibbett D.S."/>
            <person name="Martin F."/>
            <person name="Nordberg H.P."/>
            <person name="Cantor M.N."/>
            <person name="Hua S.X."/>
        </authorList>
    </citation>
    <scope>NUCLEOTIDE SEQUENCE [LARGE SCALE GENOMIC DNA]</scope>
    <source>
        <strain evidence="2 3">Marx 270</strain>
    </source>
</reference>
<keyword evidence="3" id="KW-1185">Reference proteome</keyword>
<feature type="compositionally biased region" description="Basic and acidic residues" evidence="1">
    <location>
        <begin position="189"/>
        <end position="204"/>
    </location>
</feature>
<protein>
    <recommendedName>
        <fullName evidence="4">Pal1-domain-containing protein</fullName>
    </recommendedName>
</protein>
<feature type="compositionally biased region" description="Basic residues" evidence="1">
    <location>
        <begin position="311"/>
        <end position="326"/>
    </location>
</feature>
<evidence type="ECO:0008006" key="4">
    <source>
        <dbReference type="Google" id="ProtNLM"/>
    </source>
</evidence>
<feature type="region of interest" description="Disordered" evidence="1">
    <location>
        <begin position="189"/>
        <end position="326"/>
    </location>
</feature>
<dbReference type="Proteomes" id="UP000054217">
    <property type="component" value="Unassembled WGS sequence"/>
</dbReference>
<feature type="compositionally biased region" description="Basic and acidic residues" evidence="1">
    <location>
        <begin position="99"/>
        <end position="114"/>
    </location>
</feature>
<dbReference type="EMBL" id="KN831954">
    <property type="protein sequence ID" value="KIO09561.1"/>
    <property type="molecule type" value="Genomic_DNA"/>
</dbReference>
<proteinExistence type="predicted"/>
<dbReference type="HOGENOM" id="CLU_852893_0_0_1"/>
<organism evidence="2 3">
    <name type="scientific">Pisolithus tinctorius Marx 270</name>
    <dbReference type="NCBI Taxonomy" id="870435"/>
    <lineage>
        <taxon>Eukaryota</taxon>
        <taxon>Fungi</taxon>
        <taxon>Dikarya</taxon>
        <taxon>Basidiomycota</taxon>
        <taxon>Agaricomycotina</taxon>
        <taxon>Agaricomycetes</taxon>
        <taxon>Agaricomycetidae</taxon>
        <taxon>Boletales</taxon>
        <taxon>Sclerodermatineae</taxon>
        <taxon>Pisolithaceae</taxon>
        <taxon>Pisolithus</taxon>
    </lineage>
</organism>
<evidence type="ECO:0000313" key="2">
    <source>
        <dbReference type="EMBL" id="KIO09561.1"/>
    </source>
</evidence>
<evidence type="ECO:0000313" key="3">
    <source>
        <dbReference type="Proteomes" id="UP000054217"/>
    </source>
</evidence>
<name>A0A0C3PLF7_PISTI</name>
<evidence type="ECO:0000256" key="1">
    <source>
        <dbReference type="SAM" id="MobiDB-lite"/>
    </source>
</evidence>
<dbReference type="STRING" id="870435.A0A0C3PLF7"/>
<feature type="compositionally biased region" description="Basic and acidic residues" evidence="1">
    <location>
        <begin position="299"/>
        <end position="310"/>
    </location>
</feature>
<reference evidence="3" key="2">
    <citation type="submission" date="2015-01" db="EMBL/GenBank/DDBJ databases">
        <title>Evolutionary Origins and Diversification of the Mycorrhizal Mutualists.</title>
        <authorList>
            <consortium name="DOE Joint Genome Institute"/>
            <consortium name="Mycorrhizal Genomics Consortium"/>
            <person name="Kohler A."/>
            <person name="Kuo A."/>
            <person name="Nagy L.G."/>
            <person name="Floudas D."/>
            <person name="Copeland A."/>
            <person name="Barry K.W."/>
            <person name="Cichocki N."/>
            <person name="Veneault-Fourrey C."/>
            <person name="LaButti K."/>
            <person name="Lindquist E.A."/>
            <person name="Lipzen A."/>
            <person name="Lundell T."/>
            <person name="Morin E."/>
            <person name="Murat C."/>
            <person name="Riley R."/>
            <person name="Ohm R."/>
            <person name="Sun H."/>
            <person name="Tunlid A."/>
            <person name="Henrissat B."/>
            <person name="Grigoriev I.V."/>
            <person name="Hibbett D.S."/>
            <person name="Martin F."/>
        </authorList>
    </citation>
    <scope>NUCLEOTIDE SEQUENCE [LARGE SCALE GENOMIC DNA]</scope>
    <source>
        <strain evidence="3">Marx 270</strain>
    </source>
</reference>